<dbReference type="RefSeq" id="WP_195738500.1">
    <property type="nucleotide sequence ID" value="NZ_JADMQL010000001.1"/>
</dbReference>
<organism evidence="1 2">
    <name type="scientific">Bacteroides cellulosilyticus</name>
    <dbReference type="NCBI Taxonomy" id="246787"/>
    <lineage>
        <taxon>Bacteria</taxon>
        <taxon>Pseudomonadati</taxon>
        <taxon>Bacteroidota</taxon>
        <taxon>Bacteroidia</taxon>
        <taxon>Bacteroidales</taxon>
        <taxon>Bacteroidaceae</taxon>
        <taxon>Bacteroides</taxon>
    </lineage>
</organism>
<sequence>MKELSKSELGLIMGGSTEDWCKAVKTIVSNIENHGNLPTDGSLHDTYEKYNKVCK</sequence>
<comment type="caution">
    <text evidence="1">The sequence shown here is derived from an EMBL/GenBank/DDBJ whole genome shotgun (WGS) entry which is preliminary data.</text>
</comment>
<dbReference type="Proteomes" id="UP001266995">
    <property type="component" value="Unassembled WGS sequence"/>
</dbReference>
<reference evidence="1" key="1">
    <citation type="submission" date="2023-08" db="EMBL/GenBank/DDBJ databases">
        <title>Reintroducing virulent viruses to syntetic microbiomes.</title>
        <authorList>
            <person name="Wilde J."/>
            <person name="Boyes R."/>
            <person name="Robinson A.V."/>
            <person name="Daisley B.A."/>
            <person name="Allen-Vercoe E."/>
        </authorList>
    </citation>
    <scope>NUCLEOTIDE SEQUENCE</scope>
    <source>
        <strain evidence="1">225I_12FAA</strain>
    </source>
</reference>
<dbReference type="AlphaFoldDB" id="A0AAW8VEN9"/>
<gene>
    <name evidence="1" type="ORF">RO785_07035</name>
</gene>
<dbReference type="EMBL" id="JAVSNH010000001">
    <property type="protein sequence ID" value="MDT4510734.1"/>
    <property type="molecule type" value="Genomic_DNA"/>
</dbReference>
<protein>
    <recommendedName>
        <fullName evidence="3">Bacteriocin</fullName>
    </recommendedName>
</protein>
<evidence type="ECO:0000313" key="2">
    <source>
        <dbReference type="Proteomes" id="UP001266995"/>
    </source>
</evidence>
<name>A0AAW8VEN9_9BACE</name>
<evidence type="ECO:0000313" key="1">
    <source>
        <dbReference type="EMBL" id="MDT4510734.1"/>
    </source>
</evidence>
<proteinExistence type="predicted"/>
<evidence type="ECO:0008006" key="3">
    <source>
        <dbReference type="Google" id="ProtNLM"/>
    </source>
</evidence>
<accession>A0AAW8VEN9</accession>